<dbReference type="SUPFAM" id="SSF48403">
    <property type="entry name" value="Ankyrin repeat"/>
    <property type="match status" value="1"/>
</dbReference>
<name>A0AAW3ZKV6_9GAMM</name>
<dbReference type="Gene3D" id="1.25.40.20">
    <property type="entry name" value="Ankyrin repeat-containing domain"/>
    <property type="match status" value="1"/>
</dbReference>
<dbReference type="InterPro" id="IPR002110">
    <property type="entry name" value="Ankyrin_rpt"/>
</dbReference>
<dbReference type="Pfam" id="PF12796">
    <property type="entry name" value="Ank_2"/>
    <property type="match status" value="1"/>
</dbReference>
<dbReference type="RefSeq" id="WP_192028416.1">
    <property type="nucleotide sequence ID" value="NZ_JACYTR010000006.1"/>
</dbReference>
<dbReference type="PANTHER" id="PTHR24171">
    <property type="entry name" value="ANKYRIN REPEAT DOMAIN-CONTAINING PROTEIN 39-RELATED"/>
    <property type="match status" value="1"/>
</dbReference>
<gene>
    <name evidence="4" type="ORF">IFO71_04885</name>
</gene>
<evidence type="ECO:0000313" key="4">
    <source>
        <dbReference type="EMBL" id="MBD8525071.1"/>
    </source>
</evidence>
<dbReference type="PROSITE" id="PS51257">
    <property type="entry name" value="PROKAR_LIPOPROTEIN"/>
    <property type="match status" value="1"/>
</dbReference>
<dbReference type="Proteomes" id="UP000613768">
    <property type="component" value="Unassembled WGS sequence"/>
</dbReference>
<reference evidence="4 5" key="1">
    <citation type="submission" date="2020-09" db="EMBL/GenBank/DDBJ databases">
        <title>Pseudoxanthomonas sp. CAU 1598 isolated from sand of Yaerae Beach.</title>
        <authorList>
            <person name="Kim W."/>
        </authorList>
    </citation>
    <scope>NUCLEOTIDE SEQUENCE [LARGE SCALE GENOMIC DNA]</scope>
    <source>
        <strain evidence="4 5">CAU 1598</strain>
    </source>
</reference>
<keyword evidence="2 3" id="KW-0040">ANK repeat</keyword>
<proteinExistence type="predicted"/>
<dbReference type="EMBL" id="JACYTR010000006">
    <property type="protein sequence ID" value="MBD8525071.1"/>
    <property type="molecule type" value="Genomic_DNA"/>
</dbReference>
<organism evidence="4 5">
    <name type="scientific">Pseudomarimonas arenosa</name>
    <dbReference type="NCBI Taxonomy" id="2774145"/>
    <lineage>
        <taxon>Bacteria</taxon>
        <taxon>Pseudomonadati</taxon>
        <taxon>Pseudomonadota</taxon>
        <taxon>Gammaproteobacteria</taxon>
        <taxon>Lysobacterales</taxon>
        <taxon>Lysobacteraceae</taxon>
        <taxon>Pseudomarimonas</taxon>
    </lineage>
</organism>
<evidence type="ECO:0000256" key="3">
    <source>
        <dbReference type="PROSITE-ProRule" id="PRU00023"/>
    </source>
</evidence>
<dbReference type="AlphaFoldDB" id="A0AAW3ZKV6"/>
<accession>A0AAW3ZKV6</accession>
<dbReference type="PROSITE" id="PS50297">
    <property type="entry name" value="ANK_REP_REGION"/>
    <property type="match status" value="1"/>
</dbReference>
<comment type="caution">
    <text evidence="4">The sequence shown here is derived from an EMBL/GenBank/DDBJ whole genome shotgun (WGS) entry which is preliminary data.</text>
</comment>
<feature type="repeat" description="ANK" evidence="3">
    <location>
        <begin position="162"/>
        <end position="194"/>
    </location>
</feature>
<protein>
    <submittedName>
        <fullName evidence="4">Ankyrin repeat domain-containing protein</fullName>
    </submittedName>
</protein>
<sequence length="216" mass="23152">MMGLQERSVLTAALCLALTACGGSQPNARFDDGKGNIAWREALAVAGVAEPASSYYPRIAEMTLEQASLALGPCIELSADCGLLMLQTHPRLKDAQLKYAWPHSLGRMAPQLVPELLARGAKADGAALLAAMSRRRAEWPARQQIVKQLLLANAPVDAQDFDGHSALHLAARDGDAELVRLLLSFGADRQRLNRRGLSAYQLAMGQGAEEAASLLR</sequence>
<dbReference type="InterPro" id="IPR036770">
    <property type="entry name" value="Ankyrin_rpt-contain_sf"/>
</dbReference>
<dbReference type="PROSITE" id="PS50088">
    <property type="entry name" value="ANK_REPEAT"/>
    <property type="match status" value="1"/>
</dbReference>
<evidence type="ECO:0000313" key="5">
    <source>
        <dbReference type="Proteomes" id="UP000613768"/>
    </source>
</evidence>
<evidence type="ECO:0000256" key="2">
    <source>
        <dbReference type="ARBA" id="ARBA00023043"/>
    </source>
</evidence>
<dbReference type="SMART" id="SM00248">
    <property type="entry name" value="ANK"/>
    <property type="match status" value="1"/>
</dbReference>
<keyword evidence="5" id="KW-1185">Reference proteome</keyword>
<evidence type="ECO:0000256" key="1">
    <source>
        <dbReference type="ARBA" id="ARBA00022737"/>
    </source>
</evidence>
<keyword evidence="1" id="KW-0677">Repeat</keyword>